<dbReference type="Pfam" id="PF00072">
    <property type="entry name" value="Response_reg"/>
    <property type="match status" value="1"/>
</dbReference>
<sequence length="130" mass="14930">MKKILIADDEPHAIRILRQSLERAGYQVEGARNGLEAIEKLREQMPDVLITDIQMPRMTGQELCAQIVEEMPQRDFLIFVLTSRTEIEHREWSAGIDNLRFLEKPISVRKLIATLDEYFSYEKAGGSGLV</sequence>
<evidence type="ECO:0000256" key="1">
    <source>
        <dbReference type="ARBA" id="ARBA00022553"/>
    </source>
</evidence>
<name>A0A370DKT6_9GAMM</name>
<dbReference type="SUPFAM" id="SSF52172">
    <property type="entry name" value="CheY-like"/>
    <property type="match status" value="1"/>
</dbReference>
<accession>A0A370DKT6</accession>
<evidence type="ECO:0000313" key="6">
    <source>
        <dbReference type="Proteomes" id="UP000254771"/>
    </source>
</evidence>
<comment type="caution">
    <text evidence="5">The sequence shown here is derived from an EMBL/GenBank/DDBJ whole genome shotgun (WGS) entry which is preliminary data.</text>
</comment>
<dbReference type="InterPro" id="IPR001789">
    <property type="entry name" value="Sig_transdc_resp-reg_receiver"/>
</dbReference>
<feature type="domain" description="Response regulatory" evidence="4">
    <location>
        <begin position="3"/>
        <end position="119"/>
    </location>
</feature>
<organism evidence="5 6">
    <name type="scientific">endosymbiont of Escarpia spicata</name>
    <dbReference type="NCBI Taxonomy" id="2200908"/>
    <lineage>
        <taxon>Bacteria</taxon>
        <taxon>Pseudomonadati</taxon>
        <taxon>Pseudomonadota</taxon>
        <taxon>Gammaproteobacteria</taxon>
        <taxon>sulfur-oxidizing symbionts</taxon>
    </lineage>
</organism>
<dbReference type="AlphaFoldDB" id="A0A370DKT6"/>
<dbReference type="CDD" id="cd17546">
    <property type="entry name" value="REC_hyHK_CKI1_RcsC-like"/>
    <property type="match status" value="1"/>
</dbReference>
<dbReference type="EMBL" id="QFXE01000013">
    <property type="protein sequence ID" value="RDH85515.1"/>
    <property type="molecule type" value="Genomic_DNA"/>
</dbReference>
<dbReference type="Gene3D" id="3.40.50.2300">
    <property type="match status" value="1"/>
</dbReference>
<dbReference type="InterPro" id="IPR011006">
    <property type="entry name" value="CheY-like_superfamily"/>
</dbReference>
<feature type="modified residue" description="4-aspartylphosphate" evidence="3">
    <location>
        <position position="52"/>
    </location>
</feature>
<evidence type="ECO:0000259" key="4">
    <source>
        <dbReference type="PROSITE" id="PS50110"/>
    </source>
</evidence>
<dbReference type="PANTHER" id="PTHR44591">
    <property type="entry name" value="STRESS RESPONSE REGULATOR PROTEIN 1"/>
    <property type="match status" value="1"/>
</dbReference>
<evidence type="ECO:0000313" key="5">
    <source>
        <dbReference type="EMBL" id="RDH85515.1"/>
    </source>
</evidence>
<dbReference type="PANTHER" id="PTHR44591:SF14">
    <property type="entry name" value="PROTEIN PILG"/>
    <property type="match status" value="1"/>
</dbReference>
<gene>
    <name evidence="5" type="ORF">DIZ78_11290</name>
</gene>
<protein>
    <recommendedName>
        <fullName evidence="4">Response regulatory domain-containing protein</fullName>
    </recommendedName>
</protein>
<dbReference type="Proteomes" id="UP000254771">
    <property type="component" value="Unassembled WGS sequence"/>
</dbReference>
<evidence type="ECO:0000256" key="3">
    <source>
        <dbReference type="PROSITE-ProRule" id="PRU00169"/>
    </source>
</evidence>
<evidence type="ECO:0000256" key="2">
    <source>
        <dbReference type="ARBA" id="ARBA00023012"/>
    </source>
</evidence>
<keyword evidence="6" id="KW-1185">Reference proteome</keyword>
<keyword evidence="2" id="KW-0902">Two-component regulatory system</keyword>
<dbReference type="GO" id="GO:0000160">
    <property type="term" value="P:phosphorelay signal transduction system"/>
    <property type="evidence" value="ECO:0007669"/>
    <property type="project" value="UniProtKB-KW"/>
</dbReference>
<reference evidence="5 6" key="1">
    <citation type="journal article" date="2018" name="ISME J.">
        <title>Endosymbiont genomes yield clues of tubeworm success.</title>
        <authorList>
            <person name="Li Y."/>
            <person name="Liles M.R."/>
            <person name="Halanych K.M."/>
        </authorList>
    </citation>
    <scope>NUCLEOTIDE SEQUENCE [LARGE SCALE GENOMIC DNA]</scope>
    <source>
        <strain evidence="5">A1462</strain>
    </source>
</reference>
<proteinExistence type="predicted"/>
<dbReference type="PROSITE" id="PS50110">
    <property type="entry name" value="RESPONSE_REGULATORY"/>
    <property type="match status" value="1"/>
</dbReference>
<keyword evidence="1 3" id="KW-0597">Phosphoprotein</keyword>
<dbReference type="SMART" id="SM00448">
    <property type="entry name" value="REC"/>
    <property type="match status" value="1"/>
</dbReference>
<dbReference type="InterPro" id="IPR050595">
    <property type="entry name" value="Bact_response_regulator"/>
</dbReference>